<dbReference type="Pfam" id="PF00725">
    <property type="entry name" value="3HCDH"/>
    <property type="match status" value="1"/>
</dbReference>
<dbReference type="InterPro" id="IPR006176">
    <property type="entry name" value="3-OHacyl-CoA_DH_NAD-bd"/>
</dbReference>
<dbReference type="FunFam" id="3.40.50.720:FF:000009">
    <property type="entry name" value="Fatty oxidation complex, alpha subunit"/>
    <property type="match status" value="1"/>
</dbReference>
<dbReference type="Proteomes" id="UP000178082">
    <property type="component" value="Unassembled WGS sequence"/>
</dbReference>
<gene>
    <name evidence="5" type="ORF">A3G31_04150</name>
</gene>
<reference evidence="5 6" key="1">
    <citation type="journal article" date="2016" name="Nat. Commun.">
        <title>Thousands of microbial genomes shed light on interconnected biogeochemical processes in an aquifer system.</title>
        <authorList>
            <person name="Anantharaman K."/>
            <person name="Brown C.T."/>
            <person name="Hug L.A."/>
            <person name="Sharon I."/>
            <person name="Castelle C.J."/>
            <person name="Probst A.J."/>
            <person name="Thomas B.C."/>
            <person name="Singh A."/>
            <person name="Wilkins M.J."/>
            <person name="Karaoz U."/>
            <person name="Brodie E.L."/>
            <person name="Williams K.H."/>
            <person name="Hubbard S.S."/>
            <person name="Banfield J.F."/>
        </authorList>
    </citation>
    <scope>NUCLEOTIDE SEQUENCE [LARGE SCALE GENOMIC DNA]</scope>
</reference>
<feature type="domain" description="3-hydroxyacyl-CoA dehydrogenase NAD binding" evidence="4">
    <location>
        <begin position="1"/>
        <end position="170"/>
    </location>
</feature>
<dbReference type="InterPro" id="IPR008927">
    <property type="entry name" value="6-PGluconate_DH-like_C_sf"/>
</dbReference>
<dbReference type="SUPFAM" id="SSF48179">
    <property type="entry name" value="6-phosphogluconate dehydrogenase C-terminal domain-like"/>
    <property type="match status" value="1"/>
</dbReference>
<dbReference type="Gene3D" id="1.10.1040.10">
    <property type="entry name" value="N-(1-d-carboxylethyl)-l-norvaline Dehydrogenase, domain 2"/>
    <property type="match status" value="1"/>
</dbReference>
<dbReference type="GO" id="GO:0006631">
    <property type="term" value="P:fatty acid metabolic process"/>
    <property type="evidence" value="ECO:0007669"/>
    <property type="project" value="InterPro"/>
</dbReference>
<organism evidence="5 6">
    <name type="scientific">Candidatus Schekmanbacteria bacterium RIFCSPLOWO2_12_FULL_38_15</name>
    <dbReference type="NCBI Taxonomy" id="1817883"/>
    <lineage>
        <taxon>Bacteria</taxon>
        <taxon>Candidatus Schekmaniibacteriota</taxon>
    </lineage>
</organism>
<dbReference type="InterPro" id="IPR006108">
    <property type="entry name" value="3HC_DH_C"/>
</dbReference>
<dbReference type="AlphaFoldDB" id="A0A1F7SJZ3"/>
<dbReference type="InterPro" id="IPR036291">
    <property type="entry name" value="NAD(P)-bd_dom_sf"/>
</dbReference>
<name>A0A1F7SJZ3_9BACT</name>
<comment type="caution">
    <text evidence="5">The sequence shown here is derived from an EMBL/GenBank/DDBJ whole genome shotgun (WGS) entry which is preliminary data.</text>
</comment>
<dbReference type="InterPro" id="IPR022694">
    <property type="entry name" value="3-OHacyl-CoA_DH"/>
</dbReference>
<dbReference type="InterPro" id="IPR013328">
    <property type="entry name" value="6PGD_dom2"/>
</dbReference>
<dbReference type="PIRSF" id="PIRSF000105">
    <property type="entry name" value="HCDH"/>
    <property type="match status" value="1"/>
</dbReference>
<feature type="domain" description="3-hydroxyacyl-CoA dehydrogenase C-terminal" evidence="3">
    <location>
        <begin position="173"/>
        <end position="269"/>
    </location>
</feature>
<dbReference type="EMBL" id="MGDI01000017">
    <property type="protein sequence ID" value="OGL54079.1"/>
    <property type="molecule type" value="Genomic_DNA"/>
</dbReference>
<evidence type="ECO:0000256" key="2">
    <source>
        <dbReference type="PIRSR" id="PIRSR000105-1"/>
    </source>
</evidence>
<accession>A0A1F7SJZ3</accession>
<protein>
    <submittedName>
        <fullName evidence="5">3-hydroxybutyryl-CoA dehydrogenase</fullName>
    </submittedName>
</protein>
<dbReference type="PANTHER" id="PTHR48075">
    <property type="entry name" value="3-HYDROXYACYL-COA DEHYDROGENASE FAMILY PROTEIN"/>
    <property type="match status" value="1"/>
</dbReference>
<evidence type="ECO:0000259" key="3">
    <source>
        <dbReference type="Pfam" id="PF00725"/>
    </source>
</evidence>
<keyword evidence="1" id="KW-0560">Oxidoreductase</keyword>
<dbReference type="SUPFAM" id="SSF51735">
    <property type="entry name" value="NAD(P)-binding Rossmann-fold domains"/>
    <property type="match status" value="1"/>
</dbReference>
<dbReference type="STRING" id="1817883.A3G31_04150"/>
<dbReference type="GO" id="GO:0016616">
    <property type="term" value="F:oxidoreductase activity, acting on the CH-OH group of donors, NAD or NADP as acceptor"/>
    <property type="evidence" value="ECO:0007669"/>
    <property type="project" value="InterPro"/>
</dbReference>
<sequence>MGRGIVQVVAESGFEVVVREVSPDLLDKGIGFIEKILTAKLDKGKISESGKKEIMERIKGTIDLSVLRESDIVIEAVFEKMDLKKEIFSWIDNIVKPEAILTTNTSCLSVTEISSATKRPDRVCGLHFFNPVPLMKLVEVIKTERTSEETYRKTVDFGIALGKETVKSKDSPGFIANRILCPYLYLAVQEYADGLFTKEEIDGSIKLEAGFPMGPFELIDLIGIDVCLDIGEAMYKETGIQELNPPALLKEMVKKGCFGRKSGRGFYDYG</sequence>
<dbReference type="GO" id="GO:0070403">
    <property type="term" value="F:NAD+ binding"/>
    <property type="evidence" value="ECO:0007669"/>
    <property type="project" value="InterPro"/>
</dbReference>
<evidence type="ECO:0000259" key="4">
    <source>
        <dbReference type="Pfam" id="PF02737"/>
    </source>
</evidence>
<evidence type="ECO:0000313" key="5">
    <source>
        <dbReference type="EMBL" id="OGL54079.1"/>
    </source>
</evidence>
<evidence type="ECO:0000256" key="1">
    <source>
        <dbReference type="ARBA" id="ARBA00023002"/>
    </source>
</evidence>
<dbReference type="PANTHER" id="PTHR48075:SF5">
    <property type="entry name" value="3-HYDROXYBUTYRYL-COA DEHYDROGENASE"/>
    <property type="match status" value="1"/>
</dbReference>
<feature type="site" description="Important for catalytic activity" evidence="2">
    <location>
        <position position="127"/>
    </location>
</feature>
<dbReference type="Gene3D" id="3.40.50.720">
    <property type="entry name" value="NAD(P)-binding Rossmann-like Domain"/>
    <property type="match status" value="1"/>
</dbReference>
<dbReference type="Pfam" id="PF02737">
    <property type="entry name" value="3HCDH_N"/>
    <property type="match status" value="1"/>
</dbReference>
<proteinExistence type="predicted"/>
<evidence type="ECO:0000313" key="6">
    <source>
        <dbReference type="Proteomes" id="UP000178082"/>
    </source>
</evidence>